<evidence type="ECO:0000256" key="1">
    <source>
        <dbReference type="SAM" id="MobiDB-lite"/>
    </source>
</evidence>
<protein>
    <submittedName>
        <fullName evidence="2">Uncharacterized protein</fullName>
    </submittedName>
</protein>
<dbReference type="Gene3D" id="1.25.40.10">
    <property type="entry name" value="Tetratricopeptide repeat domain"/>
    <property type="match status" value="1"/>
</dbReference>
<feature type="compositionally biased region" description="Pro residues" evidence="1">
    <location>
        <begin position="14"/>
        <end position="32"/>
    </location>
</feature>
<evidence type="ECO:0000313" key="3">
    <source>
        <dbReference type="Proteomes" id="UP001189429"/>
    </source>
</evidence>
<feature type="compositionally biased region" description="Low complexity" evidence="1">
    <location>
        <begin position="1"/>
        <end position="13"/>
    </location>
</feature>
<comment type="caution">
    <text evidence="2">The sequence shown here is derived from an EMBL/GenBank/DDBJ whole genome shotgun (WGS) entry which is preliminary data.</text>
</comment>
<proteinExistence type="predicted"/>
<feature type="compositionally biased region" description="Low complexity" evidence="1">
    <location>
        <begin position="33"/>
        <end position="47"/>
    </location>
</feature>
<dbReference type="Proteomes" id="UP001189429">
    <property type="component" value="Unassembled WGS sequence"/>
</dbReference>
<name>A0ABN9V260_9DINO</name>
<evidence type="ECO:0000313" key="2">
    <source>
        <dbReference type="EMBL" id="CAK0866789.1"/>
    </source>
</evidence>
<gene>
    <name evidence="2" type="ORF">PCOR1329_LOCUS53888</name>
</gene>
<sequence>HAASGASARLAPPRRAPPPPTAPHGPRPPPTPVAAGRRPALAPRGSAMGPLEHKEEGNRLFGQREWRRAAEEYTKGLGGAGTELPGDQRGLLLSNRSQCMLNLEEPPRDWGKNARRRETCSYCCSLPLL</sequence>
<keyword evidence="3" id="KW-1185">Reference proteome</keyword>
<dbReference type="SUPFAM" id="SSF48452">
    <property type="entry name" value="TPR-like"/>
    <property type="match status" value="1"/>
</dbReference>
<reference evidence="2" key="1">
    <citation type="submission" date="2023-10" db="EMBL/GenBank/DDBJ databases">
        <authorList>
            <person name="Chen Y."/>
            <person name="Shah S."/>
            <person name="Dougan E. K."/>
            <person name="Thang M."/>
            <person name="Chan C."/>
        </authorList>
    </citation>
    <scope>NUCLEOTIDE SEQUENCE [LARGE SCALE GENOMIC DNA]</scope>
</reference>
<feature type="compositionally biased region" description="Basic and acidic residues" evidence="1">
    <location>
        <begin position="51"/>
        <end position="63"/>
    </location>
</feature>
<dbReference type="InterPro" id="IPR011990">
    <property type="entry name" value="TPR-like_helical_dom_sf"/>
</dbReference>
<accession>A0ABN9V260</accession>
<dbReference type="EMBL" id="CAUYUJ010016574">
    <property type="protein sequence ID" value="CAK0866789.1"/>
    <property type="molecule type" value="Genomic_DNA"/>
</dbReference>
<feature type="non-terminal residue" evidence="2">
    <location>
        <position position="1"/>
    </location>
</feature>
<organism evidence="2 3">
    <name type="scientific">Prorocentrum cordatum</name>
    <dbReference type="NCBI Taxonomy" id="2364126"/>
    <lineage>
        <taxon>Eukaryota</taxon>
        <taxon>Sar</taxon>
        <taxon>Alveolata</taxon>
        <taxon>Dinophyceae</taxon>
        <taxon>Prorocentrales</taxon>
        <taxon>Prorocentraceae</taxon>
        <taxon>Prorocentrum</taxon>
    </lineage>
</organism>
<feature type="region of interest" description="Disordered" evidence="1">
    <location>
        <begin position="1"/>
        <end position="63"/>
    </location>
</feature>